<comment type="caution">
    <text evidence="11">The sequence shown here is derived from an EMBL/GenBank/DDBJ whole genome shotgun (WGS) entry which is preliminary data.</text>
</comment>
<organism evidence="11 12">
    <name type="scientific">Sporomusa sphaeroides DSM 2875</name>
    <dbReference type="NCBI Taxonomy" id="1337886"/>
    <lineage>
        <taxon>Bacteria</taxon>
        <taxon>Bacillati</taxon>
        <taxon>Bacillota</taxon>
        <taxon>Negativicutes</taxon>
        <taxon>Selenomonadales</taxon>
        <taxon>Sporomusaceae</taxon>
        <taxon>Sporomusa</taxon>
    </lineage>
</organism>
<evidence type="ECO:0000256" key="5">
    <source>
        <dbReference type="ARBA" id="ARBA00022605"/>
    </source>
</evidence>
<dbReference type="RefSeq" id="WP_075756275.1">
    <property type="nucleotide sequence ID" value="NZ_CP146991.1"/>
</dbReference>
<evidence type="ECO:0000256" key="1">
    <source>
        <dbReference type="ARBA" id="ARBA00001164"/>
    </source>
</evidence>
<evidence type="ECO:0000256" key="3">
    <source>
        <dbReference type="ARBA" id="ARBA00012572"/>
    </source>
</evidence>
<dbReference type="HAMAP" id="MF_00135">
    <property type="entry name" value="PRAI"/>
    <property type="match status" value="1"/>
</dbReference>
<dbReference type="InterPro" id="IPR044643">
    <property type="entry name" value="TrpF_fam"/>
</dbReference>
<dbReference type="InterPro" id="IPR001240">
    <property type="entry name" value="PRAI_dom"/>
</dbReference>
<proteinExistence type="inferred from homology"/>
<evidence type="ECO:0000256" key="6">
    <source>
        <dbReference type="ARBA" id="ARBA00022822"/>
    </source>
</evidence>
<keyword evidence="5 9" id="KW-0028">Amino-acid biosynthesis</keyword>
<evidence type="ECO:0000256" key="2">
    <source>
        <dbReference type="ARBA" id="ARBA00004664"/>
    </source>
</evidence>
<dbReference type="SUPFAM" id="SSF51366">
    <property type="entry name" value="Ribulose-phoshate binding barrel"/>
    <property type="match status" value="1"/>
</dbReference>
<evidence type="ECO:0000259" key="10">
    <source>
        <dbReference type="Pfam" id="PF00697"/>
    </source>
</evidence>
<keyword evidence="7 9" id="KW-0057">Aromatic amino acid biosynthesis</keyword>
<evidence type="ECO:0000256" key="8">
    <source>
        <dbReference type="ARBA" id="ARBA00023235"/>
    </source>
</evidence>
<keyword evidence="8 9" id="KW-0413">Isomerase</keyword>
<protein>
    <recommendedName>
        <fullName evidence="4 9">N-(5'-phosphoribosyl)anthranilate isomerase</fullName>
        <shortName evidence="9">PRAI</shortName>
        <ecNumber evidence="3 9">5.3.1.24</ecNumber>
    </recommendedName>
</protein>
<dbReference type="InterPro" id="IPR013785">
    <property type="entry name" value="Aldolase_TIM"/>
</dbReference>
<sequence length="209" mass="23197">MRTRIKFCGIRTLQTALDAIKLGVDALGFIMSESPRRAEPEVVRDIISHLPPMVTTIGVFVNEPVSYIDKISEYRKFDIVQLQKSWISNCTINLNIPIIIVYRVALGTDNLSFHIDSKACAYLFDSYDSHLQGGSGKCFDWKVLSKQNVDKPIILAGGLNASNIAQAVSIVRPYAVDVSSGIETAPGIKDINLMRAFVENVRNADMDIY</sequence>
<evidence type="ECO:0000256" key="4">
    <source>
        <dbReference type="ARBA" id="ARBA00022272"/>
    </source>
</evidence>
<gene>
    <name evidence="11" type="primary">trpF_1</name>
    <name evidence="9" type="synonym">trpF</name>
    <name evidence="11" type="ORF">SSPH_01784</name>
</gene>
<dbReference type="InterPro" id="IPR011060">
    <property type="entry name" value="RibuloseP-bd_barrel"/>
</dbReference>
<dbReference type="Gene3D" id="3.20.20.70">
    <property type="entry name" value="Aldolase class I"/>
    <property type="match status" value="1"/>
</dbReference>
<dbReference type="EC" id="5.3.1.24" evidence="3 9"/>
<dbReference type="GO" id="GO:0004640">
    <property type="term" value="F:phosphoribosylanthranilate isomerase activity"/>
    <property type="evidence" value="ECO:0007669"/>
    <property type="project" value="UniProtKB-EC"/>
</dbReference>
<dbReference type="CDD" id="cd00405">
    <property type="entry name" value="PRAI"/>
    <property type="match status" value="1"/>
</dbReference>
<comment type="similarity">
    <text evidence="9">Belongs to the TrpF family.</text>
</comment>
<feature type="domain" description="N-(5'phosphoribosyl) anthranilate isomerase (PRAI)" evidence="10">
    <location>
        <begin position="6"/>
        <end position="200"/>
    </location>
</feature>
<evidence type="ECO:0000256" key="7">
    <source>
        <dbReference type="ARBA" id="ARBA00023141"/>
    </source>
</evidence>
<dbReference type="Proteomes" id="UP000245702">
    <property type="component" value="Unassembled WGS sequence"/>
</dbReference>
<comment type="catalytic activity">
    <reaction evidence="1 9">
        <text>N-(5-phospho-beta-D-ribosyl)anthranilate = 1-(2-carboxyphenylamino)-1-deoxy-D-ribulose 5-phosphate</text>
        <dbReference type="Rhea" id="RHEA:21540"/>
        <dbReference type="ChEBI" id="CHEBI:18277"/>
        <dbReference type="ChEBI" id="CHEBI:58613"/>
        <dbReference type="EC" id="5.3.1.24"/>
    </reaction>
</comment>
<comment type="pathway">
    <text evidence="2 9">Amino-acid biosynthesis; L-tryptophan biosynthesis; L-tryptophan from chorismate: step 3/5.</text>
</comment>
<reference evidence="11 12" key="1">
    <citation type="submission" date="2016-01" db="EMBL/GenBank/DDBJ databases">
        <authorList>
            <person name="Brown R."/>
        </authorList>
    </citation>
    <scope>NUCLEOTIDE SEQUENCE [LARGE SCALE GENOMIC DNA]</scope>
    <source>
        <strain evidence="11">Sporomusa sphaeroides DSM 2875</strain>
    </source>
</reference>
<evidence type="ECO:0000313" key="12">
    <source>
        <dbReference type="Proteomes" id="UP000245702"/>
    </source>
</evidence>
<name>A0ABP2C3W9_9FIRM</name>
<dbReference type="EMBL" id="FCOW01000008">
    <property type="protein sequence ID" value="CVK19137.1"/>
    <property type="molecule type" value="Genomic_DNA"/>
</dbReference>
<evidence type="ECO:0000313" key="11">
    <source>
        <dbReference type="EMBL" id="CVK19137.1"/>
    </source>
</evidence>
<dbReference type="PANTHER" id="PTHR42894:SF1">
    <property type="entry name" value="N-(5'-PHOSPHORIBOSYL)ANTHRANILATE ISOMERASE"/>
    <property type="match status" value="1"/>
</dbReference>
<dbReference type="Pfam" id="PF00697">
    <property type="entry name" value="PRAI"/>
    <property type="match status" value="1"/>
</dbReference>
<accession>A0ABP2C3W9</accession>
<evidence type="ECO:0000256" key="9">
    <source>
        <dbReference type="HAMAP-Rule" id="MF_00135"/>
    </source>
</evidence>
<keyword evidence="6 9" id="KW-0822">Tryptophan biosynthesis</keyword>
<dbReference type="PANTHER" id="PTHR42894">
    <property type="entry name" value="N-(5'-PHOSPHORIBOSYL)ANTHRANILATE ISOMERASE"/>
    <property type="match status" value="1"/>
</dbReference>
<keyword evidence="12" id="KW-1185">Reference proteome</keyword>